<dbReference type="OrthoDB" id="4109426at2759"/>
<dbReference type="EMBL" id="AMGV01000021">
    <property type="protein sequence ID" value="KEF51839.1"/>
    <property type="molecule type" value="Genomic_DNA"/>
</dbReference>
<organism evidence="1 2">
    <name type="scientific">Exophiala aquamarina CBS 119918</name>
    <dbReference type="NCBI Taxonomy" id="1182545"/>
    <lineage>
        <taxon>Eukaryota</taxon>
        <taxon>Fungi</taxon>
        <taxon>Dikarya</taxon>
        <taxon>Ascomycota</taxon>
        <taxon>Pezizomycotina</taxon>
        <taxon>Eurotiomycetes</taxon>
        <taxon>Chaetothyriomycetidae</taxon>
        <taxon>Chaetothyriales</taxon>
        <taxon>Herpotrichiellaceae</taxon>
        <taxon>Exophiala</taxon>
    </lineage>
</organism>
<keyword evidence="2" id="KW-1185">Reference proteome</keyword>
<proteinExistence type="predicted"/>
<reference evidence="1 2" key="1">
    <citation type="submission" date="2013-03" db="EMBL/GenBank/DDBJ databases">
        <title>The Genome Sequence of Exophiala aquamarina CBS 119918.</title>
        <authorList>
            <consortium name="The Broad Institute Genomics Platform"/>
            <person name="Cuomo C."/>
            <person name="de Hoog S."/>
            <person name="Gorbushina A."/>
            <person name="Walker B."/>
            <person name="Young S.K."/>
            <person name="Zeng Q."/>
            <person name="Gargeya S."/>
            <person name="Fitzgerald M."/>
            <person name="Haas B."/>
            <person name="Abouelleil A."/>
            <person name="Allen A.W."/>
            <person name="Alvarado L."/>
            <person name="Arachchi H.M."/>
            <person name="Berlin A.M."/>
            <person name="Chapman S.B."/>
            <person name="Gainer-Dewar J."/>
            <person name="Goldberg J."/>
            <person name="Griggs A."/>
            <person name="Gujja S."/>
            <person name="Hansen M."/>
            <person name="Howarth C."/>
            <person name="Imamovic A."/>
            <person name="Ireland A."/>
            <person name="Larimer J."/>
            <person name="McCowan C."/>
            <person name="Murphy C."/>
            <person name="Pearson M."/>
            <person name="Poon T.W."/>
            <person name="Priest M."/>
            <person name="Roberts A."/>
            <person name="Saif S."/>
            <person name="Shea T."/>
            <person name="Sisk P."/>
            <person name="Sykes S."/>
            <person name="Wortman J."/>
            <person name="Nusbaum C."/>
            <person name="Birren B."/>
        </authorList>
    </citation>
    <scope>NUCLEOTIDE SEQUENCE [LARGE SCALE GENOMIC DNA]</scope>
    <source>
        <strain evidence="1 2">CBS 119918</strain>
    </source>
</reference>
<dbReference type="VEuPathDB" id="FungiDB:A1O9_12176"/>
<dbReference type="AlphaFoldDB" id="A0A072NVF7"/>
<dbReference type="Proteomes" id="UP000027920">
    <property type="component" value="Unassembled WGS sequence"/>
</dbReference>
<dbReference type="GeneID" id="25287071"/>
<dbReference type="RefSeq" id="XP_013254429.1">
    <property type="nucleotide sequence ID" value="XM_013398975.1"/>
</dbReference>
<dbReference type="HOGENOM" id="CLU_1094290_0_0_1"/>
<evidence type="ECO:0000313" key="2">
    <source>
        <dbReference type="Proteomes" id="UP000027920"/>
    </source>
</evidence>
<protein>
    <submittedName>
        <fullName evidence="1">Uncharacterized protein</fullName>
    </submittedName>
</protein>
<gene>
    <name evidence="1" type="ORF">A1O9_12176</name>
</gene>
<name>A0A072NVF7_9EURO</name>
<comment type="caution">
    <text evidence="1">The sequence shown here is derived from an EMBL/GenBank/DDBJ whole genome shotgun (WGS) entry which is preliminary data.</text>
</comment>
<dbReference type="STRING" id="1182545.A0A072NVF7"/>
<sequence>MDFLQKPPRVDQRPSRKLIRARLDAFLEIAISREPRERLADPSRPEDAELGIILHCQTMKGHVGQFWNLESRAIQLLSAKGLSREFIFGFDWHWRAEESARRPDKTACPTKRWSFAKHSVHDAFSRELLELLPLPWVIIGGGCAKDSYRRTLSPLAKQIPVSLSDTVNLQIELDIQEKGIKRIAYSYLIRHRAFSNRHHPQSTGSFWMQALTSFSGFNTSTVSRVFSQQQCRRFVEAFLVRCPPQSFMVIESER</sequence>
<accession>A0A072NVF7</accession>
<evidence type="ECO:0000313" key="1">
    <source>
        <dbReference type="EMBL" id="KEF51839.1"/>
    </source>
</evidence>